<evidence type="ECO:0000313" key="2">
    <source>
        <dbReference type="EMBL" id="KAK1492706.1"/>
    </source>
</evidence>
<keyword evidence="3" id="KW-1185">Reference proteome</keyword>
<reference evidence="2" key="1">
    <citation type="submission" date="2016-11" db="EMBL/GenBank/DDBJ databases">
        <title>The genome sequence of Colletotrichum cuscutae.</title>
        <authorList>
            <person name="Baroncelli R."/>
        </authorList>
    </citation>
    <scope>NUCLEOTIDE SEQUENCE</scope>
    <source>
        <strain evidence="2">IMI 304802</strain>
    </source>
</reference>
<feature type="region of interest" description="Disordered" evidence="1">
    <location>
        <begin position="1"/>
        <end position="30"/>
    </location>
</feature>
<protein>
    <submittedName>
        <fullName evidence="2">Uncharacterized protein</fullName>
    </submittedName>
</protein>
<gene>
    <name evidence="2" type="ORF">CCUS01_13984</name>
</gene>
<feature type="compositionally biased region" description="Basic and acidic residues" evidence="1">
    <location>
        <begin position="121"/>
        <end position="131"/>
    </location>
</feature>
<evidence type="ECO:0000256" key="1">
    <source>
        <dbReference type="SAM" id="MobiDB-lite"/>
    </source>
</evidence>
<proteinExistence type="predicted"/>
<feature type="region of interest" description="Disordered" evidence="1">
    <location>
        <begin position="215"/>
        <end position="251"/>
    </location>
</feature>
<dbReference type="Proteomes" id="UP001239213">
    <property type="component" value="Unassembled WGS sequence"/>
</dbReference>
<evidence type="ECO:0000313" key="3">
    <source>
        <dbReference type="Proteomes" id="UP001239213"/>
    </source>
</evidence>
<dbReference type="AlphaFoldDB" id="A0AAJ0DMM3"/>
<name>A0AAJ0DMM3_9PEZI</name>
<comment type="caution">
    <text evidence="2">The sequence shown here is derived from an EMBL/GenBank/DDBJ whole genome shotgun (WGS) entry which is preliminary data.</text>
</comment>
<organism evidence="2 3">
    <name type="scientific">Colletotrichum cuscutae</name>
    <dbReference type="NCBI Taxonomy" id="1209917"/>
    <lineage>
        <taxon>Eukaryota</taxon>
        <taxon>Fungi</taxon>
        <taxon>Dikarya</taxon>
        <taxon>Ascomycota</taxon>
        <taxon>Pezizomycotina</taxon>
        <taxon>Sordariomycetes</taxon>
        <taxon>Hypocreomycetidae</taxon>
        <taxon>Glomerellales</taxon>
        <taxon>Glomerellaceae</taxon>
        <taxon>Colletotrichum</taxon>
        <taxon>Colletotrichum acutatum species complex</taxon>
    </lineage>
</organism>
<feature type="compositionally biased region" description="Acidic residues" evidence="1">
    <location>
        <begin position="237"/>
        <end position="247"/>
    </location>
</feature>
<accession>A0AAJ0DMM3</accession>
<feature type="compositionally biased region" description="Acidic residues" evidence="1">
    <location>
        <begin position="145"/>
        <end position="171"/>
    </location>
</feature>
<sequence length="331" mass="35783">MLAVVDLHSPLPSPSSPSFSTDPSHRRTSTALPAFRKLRAADAERRGYLTSTQLHELSMHGISLLDVLQMNDVPRVVSSGLGGRLVAAAASGALGVARECNLLDEEGALLELLADPEEEFGSRLKTRDQGRRSGRGSGLRCCIGVDDEGERSDEENGADSDDQMNDDEDEGHGEATYIDGLVDEVGTGNVVDDDGAYLVSPLSPEAFTADQTWEDQGGVASAPTTSQPSEDLMTFSDDGEEEDEDDIYGPPTDCTFEQSEAELHVKPLNIPKRKPTLKRSHHFREIQASREETKTAVLVNKETGEDPELRRFFAEIGAMPVVAGTSDVIIE</sequence>
<feature type="region of interest" description="Disordered" evidence="1">
    <location>
        <begin position="121"/>
        <end position="174"/>
    </location>
</feature>
<dbReference type="EMBL" id="MPDP01000028">
    <property type="protein sequence ID" value="KAK1492706.1"/>
    <property type="molecule type" value="Genomic_DNA"/>
</dbReference>